<protein>
    <submittedName>
        <fullName evidence="3">Gfo/Idh/MocA family oxidoreductase</fullName>
    </submittedName>
</protein>
<dbReference type="RefSeq" id="WP_251604235.1">
    <property type="nucleotide sequence ID" value="NZ_JAMQJY010000001.1"/>
</dbReference>
<reference evidence="3" key="1">
    <citation type="submission" date="2022-06" db="EMBL/GenBank/DDBJ databases">
        <title>Alkalicoccobacillus porphyridii sp. nov., isolated from a marine red alga, Porphyridium purpureum and reclassification of Shouchella plakortidis and Shouchella gibsonii as Alkalicoccobacillus plakortidis comb. nov. and Alkalicoccobacillus gibsonii comb. nov.</title>
        <authorList>
            <person name="Kim K.H."/>
            <person name="Lee J.K."/>
            <person name="Han D.M."/>
            <person name="Baek J.H."/>
            <person name="Jeon C.O."/>
        </authorList>
    </citation>
    <scope>NUCLEOTIDE SEQUENCE</scope>
    <source>
        <strain evidence="3">DSM 19153</strain>
    </source>
</reference>
<accession>A0ABT0XF04</accession>
<dbReference type="Gene3D" id="3.40.50.720">
    <property type="entry name" value="NAD(P)-binding Rossmann-like Domain"/>
    <property type="match status" value="1"/>
</dbReference>
<organism evidence="3 4">
    <name type="scientific">Alkalicoccobacillus plakortidis</name>
    <dbReference type="NCBI Taxonomy" id="444060"/>
    <lineage>
        <taxon>Bacteria</taxon>
        <taxon>Bacillati</taxon>
        <taxon>Bacillota</taxon>
        <taxon>Bacilli</taxon>
        <taxon>Bacillales</taxon>
        <taxon>Bacillaceae</taxon>
        <taxon>Alkalicoccobacillus</taxon>
    </lineage>
</organism>
<dbReference type="EMBL" id="JAMQJY010000001">
    <property type="protein sequence ID" value="MCM2674462.1"/>
    <property type="molecule type" value="Genomic_DNA"/>
</dbReference>
<dbReference type="Proteomes" id="UP001203665">
    <property type="component" value="Unassembled WGS sequence"/>
</dbReference>
<dbReference type="InterPro" id="IPR055170">
    <property type="entry name" value="GFO_IDH_MocA-like_dom"/>
</dbReference>
<dbReference type="InterPro" id="IPR000683">
    <property type="entry name" value="Gfo/Idh/MocA-like_OxRdtase_N"/>
</dbReference>
<name>A0ABT0XF04_9BACI</name>
<evidence type="ECO:0000313" key="4">
    <source>
        <dbReference type="Proteomes" id="UP001203665"/>
    </source>
</evidence>
<dbReference type="PANTHER" id="PTHR43377:SF1">
    <property type="entry name" value="BILIVERDIN REDUCTASE A"/>
    <property type="match status" value="1"/>
</dbReference>
<feature type="domain" description="Gfo/Idh/MocA-like oxidoreductase N-terminal" evidence="1">
    <location>
        <begin position="1"/>
        <end position="117"/>
    </location>
</feature>
<proteinExistence type="predicted"/>
<dbReference type="SUPFAM" id="SSF51735">
    <property type="entry name" value="NAD(P)-binding Rossmann-fold domains"/>
    <property type="match status" value="1"/>
</dbReference>
<evidence type="ECO:0000259" key="1">
    <source>
        <dbReference type="Pfam" id="PF01408"/>
    </source>
</evidence>
<dbReference type="PANTHER" id="PTHR43377">
    <property type="entry name" value="BILIVERDIN REDUCTASE A"/>
    <property type="match status" value="1"/>
</dbReference>
<dbReference type="InterPro" id="IPR036291">
    <property type="entry name" value="NAD(P)-bd_dom_sf"/>
</dbReference>
<sequence>MNIGILGTGFGYHHAVIYKQVAGIDSITLFGRDRDKLKKIGEELDIQTTDDIHEVLTNPNIDLIDVCLPSSLHRQYVVEALKNGKHVFCETPVALTLEDAALMLTAEKTYNKRVFVHQFIKHEMPNVYLFKVKQSGELGRLKALHVKRTSPPLWGDLGLHNITTDLMIHDFDFITWLLGSPLQINAQGINGRKRESHIQAALTYSDTIVSVEGSSMMPFAAPFTVGYEAVFEEGRITYQEDSYQDTVVNSFKKYKDNKEEDIQITNKNCYEESLKHVVACCQTNAGTRLSLDAAIKSLEIAIRIKEQVLS</sequence>
<evidence type="ECO:0000313" key="3">
    <source>
        <dbReference type="EMBL" id="MCM2674462.1"/>
    </source>
</evidence>
<keyword evidence="4" id="KW-1185">Reference proteome</keyword>
<evidence type="ECO:0000259" key="2">
    <source>
        <dbReference type="Pfam" id="PF22725"/>
    </source>
</evidence>
<dbReference type="Pfam" id="PF01408">
    <property type="entry name" value="GFO_IDH_MocA"/>
    <property type="match status" value="1"/>
</dbReference>
<dbReference type="InterPro" id="IPR051450">
    <property type="entry name" value="Gfo/Idh/MocA_Oxidoreductases"/>
</dbReference>
<dbReference type="Pfam" id="PF22725">
    <property type="entry name" value="GFO_IDH_MocA_C3"/>
    <property type="match status" value="1"/>
</dbReference>
<dbReference type="Gene3D" id="3.30.360.10">
    <property type="entry name" value="Dihydrodipicolinate Reductase, domain 2"/>
    <property type="match status" value="1"/>
</dbReference>
<dbReference type="SUPFAM" id="SSF55347">
    <property type="entry name" value="Glyceraldehyde-3-phosphate dehydrogenase-like, C-terminal domain"/>
    <property type="match status" value="1"/>
</dbReference>
<gene>
    <name evidence="3" type="ORF">NDM98_02335</name>
</gene>
<comment type="caution">
    <text evidence="3">The sequence shown here is derived from an EMBL/GenBank/DDBJ whole genome shotgun (WGS) entry which is preliminary data.</text>
</comment>
<feature type="domain" description="GFO/IDH/MocA-like oxidoreductase" evidence="2">
    <location>
        <begin position="134"/>
        <end position="236"/>
    </location>
</feature>